<evidence type="ECO:0000313" key="1">
    <source>
        <dbReference type="EMBL" id="JAD60523.1"/>
    </source>
</evidence>
<proteinExistence type="predicted"/>
<organism evidence="1">
    <name type="scientific">Arundo donax</name>
    <name type="common">Giant reed</name>
    <name type="synonym">Donax arundinaceus</name>
    <dbReference type="NCBI Taxonomy" id="35708"/>
    <lineage>
        <taxon>Eukaryota</taxon>
        <taxon>Viridiplantae</taxon>
        <taxon>Streptophyta</taxon>
        <taxon>Embryophyta</taxon>
        <taxon>Tracheophyta</taxon>
        <taxon>Spermatophyta</taxon>
        <taxon>Magnoliopsida</taxon>
        <taxon>Liliopsida</taxon>
        <taxon>Poales</taxon>
        <taxon>Poaceae</taxon>
        <taxon>PACMAD clade</taxon>
        <taxon>Arundinoideae</taxon>
        <taxon>Arundineae</taxon>
        <taxon>Arundo</taxon>
    </lineage>
</organism>
<dbReference type="EMBL" id="GBRH01237372">
    <property type="protein sequence ID" value="JAD60523.1"/>
    <property type="molecule type" value="Transcribed_RNA"/>
</dbReference>
<name>A0A0A9BED7_ARUDO</name>
<protein>
    <submittedName>
        <fullName evidence="1">Uncharacterized protein</fullName>
    </submittedName>
</protein>
<dbReference type="AlphaFoldDB" id="A0A0A9BED7"/>
<sequence>MQVNFLFLQKNKTFKSDKAFMNNGISFHVQKHIKWTSCPP</sequence>
<accession>A0A0A9BED7</accession>
<reference evidence="1" key="2">
    <citation type="journal article" date="2015" name="Data Brief">
        <title>Shoot transcriptome of the giant reed, Arundo donax.</title>
        <authorList>
            <person name="Barrero R.A."/>
            <person name="Guerrero F.D."/>
            <person name="Moolhuijzen P."/>
            <person name="Goolsby J.A."/>
            <person name="Tidwell J."/>
            <person name="Bellgard S.E."/>
            <person name="Bellgard M.I."/>
        </authorList>
    </citation>
    <scope>NUCLEOTIDE SEQUENCE</scope>
    <source>
        <tissue evidence="1">Shoot tissue taken approximately 20 cm above the soil surface</tissue>
    </source>
</reference>
<reference evidence="1" key="1">
    <citation type="submission" date="2014-09" db="EMBL/GenBank/DDBJ databases">
        <authorList>
            <person name="Magalhaes I.L.F."/>
            <person name="Oliveira U."/>
            <person name="Santos F.R."/>
            <person name="Vidigal T.H.D.A."/>
            <person name="Brescovit A.D."/>
            <person name="Santos A.J."/>
        </authorList>
    </citation>
    <scope>NUCLEOTIDE SEQUENCE</scope>
    <source>
        <tissue evidence="1">Shoot tissue taken approximately 20 cm above the soil surface</tissue>
    </source>
</reference>